<dbReference type="OrthoDB" id="3224400at2759"/>
<comment type="caution">
    <text evidence="2">The sequence shown here is derived from an EMBL/GenBank/DDBJ whole genome shotgun (WGS) entry which is preliminary data.</text>
</comment>
<evidence type="ECO:0000313" key="2">
    <source>
        <dbReference type="EMBL" id="KAF9448053.1"/>
    </source>
</evidence>
<dbReference type="Proteomes" id="UP000807342">
    <property type="component" value="Unassembled WGS sequence"/>
</dbReference>
<evidence type="ECO:0000313" key="3">
    <source>
        <dbReference type="Proteomes" id="UP000807342"/>
    </source>
</evidence>
<reference evidence="2" key="1">
    <citation type="submission" date="2020-11" db="EMBL/GenBank/DDBJ databases">
        <authorList>
            <consortium name="DOE Joint Genome Institute"/>
            <person name="Ahrendt S."/>
            <person name="Riley R."/>
            <person name="Andreopoulos W."/>
            <person name="Labutti K."/>
            <person name="Pangilinan J."/>
            <person name="Ruiz-Duenas F.J."/>
            <person name="Barrasa J.M."/>
            <person name="Sanchez-Garcia M."/>
            <person name="Camarero S."/>
            <person name="Miyauchi S."/>
            <person name="Serrano A."/>
            <person name="Linde D."/>
            <person name="Babiker R."/>
            <person name="Drula E."/>
            <person name="Ayuso-Fernandez I."/>
            <person name="Pacheco R."/>
            <person name="Padilla G."/>
            <person name="Ferreira P."/>
            <person name="Barriuso J."/>
            <person name="Kellner H."/>
            <person name="Castanera R."/>
            <person name="Alfaro M."/>
            <person name="Ramirez L."/>
            <person name="Pisabarro A.G."/>
            <person name="Kuo A."/>
            <person name="Tritt A."/>
            <person name="Lipzen A."/>
            <person name="He G."/>
            <person name="Yan M."/>
            <person name="Ng V."/>
            <person name="Cullen D."/>
            <person name="Martin F."/>
            <person name="Rosso M.-N."/>
            <person name="Henrissat B."/>
            <person name="Hibbett D."/>
            <person name="Martinez A.T."/>
            <person name="Grigoriev I.V."/>
        </authorList>
    </citation>
    <scope>NUCLEOTIDE SEQUENCE</scope>
    <source>
        <strain evidence="2">MF-IS2</strain>
    </source>
</reference>
<accession>A0A9P5XAY0</accession>
<gene>
    <name evidence="2" type="ORF">P691DRAFT_801396</name>
</gene>
<feature type="region of interest" description="Disordered" evidence="1">
    <location>
        <begin position="1"/>
        <end position="35"/>
    </location>
</feature>
<dbReference type="AlphaFoldDB" id="A0A9P5XAY0"/>
<dbReference type="EMBL" id="MU151175">
    <property type="protein sequence ID" value="KAF9448053.1"/>
    <property type="molecule type" value="Genomic_DNA"/>
</dbReference>
<proteinExistence type="predicted"/>
<sequence>MAVQEDAAYNDGQSQNGSSQEYMPPPSNQLQCDPTPKIRIPLAVPAAGNPKSYKDKALEEILSQFVPFDTTKNLSRPFEEENECDKTFLQDSAIELMELMLETWAWNMSRIAHTTQKEGERLGEHLKTTIDTEKEQDTMCARLQEFVLRMRSAIDALRGI</sequence>
<name>A0A9P5XAY0_9AGAR</name>
<keyword evidence="3" id="KW-1185">Reference proteome</keyword>
<organism evidence="2 3">
    <name type="scientific">Macrolepiota fuliginosa MF-IS2</name>
    <dbReference type="NCBI Taxonomy" id="1400762"/>
    <lineage>
        <taxon>Eukaryota</taxon>
        <taxon>Fungi</taxon>
        <taxon>Dikarya</taxon>
        <taxon>Basidiomycota</taxon>
        <taxon>Agaricomycotina</taxon>
        <taxon>Agaricomycetes</taxon>
        <taxon>Agaricomycetidae</taxon>
        <taxon>Agaricales</taxon>
        <taxon>Agaricineae</taxon>
        <taxon>Agaricaceae</taxon>
        <taxon>Macrolepiota</taxon>
    </lineage>
</organism>
<evidence type="ECO:0000256" key="1">
    <source>
        <dbReference type="SAM" id="MobiDB-lite"/>
    </source>
</evidence>
<feature type="compositionally biased region" description="Polar residues" evidence="1">
    <location>
        <begin position="11"/>
        <end position="21"/>
    </location>
</feature>
<protein>
    <submittedName>
        <fullName evidence="2">Uncharacterized protein</fullName>
    </submittedName>
</protein>